<dbReference type="PANTHER" id="PTHR40079">
    <property type="entry name" value="MANNAN ENDO-1,4-BETA-MANNOSIDASE E-RELATED"/>
    <property type="match status" value="1"/>
</dbReference>
<dbReference type="PIRSF" id="PIRSF018168">
    <property type="entry name" value="Mannan-1_4-beta-mannosidase"/>
    <property type="match status" value="1"/>
</dbReference>
<evidence type="ECO:0000256" key="1">
    <source>
        <dbReference type="ARBA" id="ARBA00007754"/>
    </source>
</evidence>
<evidence type="ECO:0000256" key="5">
    <source>
        <dbReference type="PROSITE-ProRule" id="PRU01100"/>
    </source>
</evidence>
<dbReference type="InterPro" id="IPR000805">
    <property type="entry name" value="Glyco_hydro_26"/>
</dbReference>
<sequence length="372" mass="42753">MKYFVRILILFNLIFVASCGSLPRQSNTILADREANPNVVALRKRLLEIAKEGIAFGQQDATAYGLDWYLQDQPEVLTSDVKKVVNKQPALLGFDLGHMELGNTYNLDTVPFALMKQHTQKIYEKGGLITFSWHLNNPVSGGSSWDTTSAVTEILKDGPVNQKYEDWVKKISMFFKSLKDEEGKQIPVIFRPLHEMNGAWFWWGKGRCTPEEYKKLWIKTQELLLANDVHNLLYAYSPNIMSSSEDFEMFYPGDDYVDILGVDIYNHSGDPEFMKAVSSNLKILKEKSSGKNMPFALSETGNFSMAANPEWWTEVLYSTIQNSGISWVMVWRNARKDHYFSTYPSEVTENDFMQFEQKEDILFLPELKSIHN</sequence>
<dbReference type="Pfam" id="PF02156">
    <property type="entry name" value="Glyco_hydro_26"/>
    <property type="match status" value="1"/>
</dbReference>
<accession>A0ABV8H8U9</accession>
<dbReference type="EC" id="3.2.1.78" evidence="4"/>
<dbReference type="InterPro" id="IPR017853">
    <property type="entry name" value="GH"/>
</dbReference>
<name>A0ABV8H8U9_9FLAO</name>
<dbReference type="EMBL" id="JBHSAS010000006">
    <property type="protein sequence ID" value="MFC4027403.1"/>
    <property type="molecule type" value="Genomic_DNA"/>
</dbReference>
<dbReference type="PROSITE" id="PS51257">
    <property type="entry name" value="PROKAR_LIPOPROTEIN"/>
    <property type="match status" value="1"/>
</dbReference>
<evidence type="ECO:0000256" key="4">
    <source>
        <dbReference type="PIRNR" id="PIRNR018168"/>
    </source>
</evidence>
<dbReference type="InterPro" id="IPR022790">
    <property type="entry name" value="GH26_dom"/>
</dbReference>
<feature type="domain" description="GH26" evidence="6">
    <location>
        <begin position="37"/>
        <end position="365"/>
    </location>
</feature>
<keyword evidence="4" id="KW-0119">Carbohydrate metabolism</keyword>
<dbReference type="PRINTS" id="PR00739">
    <property type="entry name" value="GLHYDRLASE26"/>
</dbReference>
<comment type="caution">
    <text evidence="7">The sequence shown here is derived from an EMBL/GenBank/DDBJ whole genome shotgun (WGS) entry which is preliminary data.</text>
</comment>
<evidence type="ECO:0000259" key="6">
    <source>
        <dbReference type="PROSITE" id="PS51764"/>
    </source>
</evidence>
<dbReference type="PROSITE" id="PS51764">
    <property type="entry name" value="GH26"/>
    <property type="match status" value="1"/>
</dbReference>
<proteinExistence type="inferred from homology"/>
<evidence type="ECO:0000256" key="2">
    <source>
        <dbReference type="ARBA" id="ARBA00022801"/>
    </source>
</evidence>
<keyword evidence="3 4" id="KW-0326">Glycosidase</keyword>
<keyword evidence="4" id="KW-0964">Secreted</keyword>
<dbReference type="GO" id="GO:0016787">
    <property type="term" value="F:hydrolase activity"/>
    <property type="evidence" value="ECO:0007669"/>
    <property type="project" value="UniProtKB-KW"/>
</dbReference>
<comment type="subcellular location">
    <subcellularLocation>
        <location evidence="4">Secreted</location>
    </subcellularLocation>
</comment>
<organism evidence="7 8">
    <name type="scientific">Zunongwangia endophytica</name>
    <dbReference type="NCBI Taxonomy" id="1808945"/>
    <lineage>
        <taxon>Bacteria</taxon>
        <taxon>Pseudomonadati</taxon>
        <taxon>Bacteroidota</taxon>
        <taxon>Flavobacteriia</taxon>
        <taxon>Flavobacteriales</taxon>
        <taxon>Flavobacteriaceae</taxon>
        <taxon>Zunongwangia</taxon>
    </lineage>
</organism>
<gene>
    <name evidence="7" type="ORF">ACFOS1_08305</name>
</gene>
<dbReference type="InterPro" id="IPR016714">
    <property type="entry name" value="MANB/E"/>
</dbReference>
<reference evidence="8" key="1">
    <citation type="journal article" date="2019" name="Int. J. Syst. Evol. Microbiol.">
        <title>The Global Catalogue of Microorganisms (GCM) 10K type strain sequencing project: providing services to taxonomists for standard genome sequencing and annotation.</title>
        <authorList>
            <consortium name="The Broad Institute Genomics Platform"/>
            <consortium name="The Broad Institute Genome Sequencing Center for Infectious Disease"/>
            <person name="Wu L."/>
            <person name="Ma J."/>
        </authorList>
    </citation>
    <scope>NUCLEOTIDE SEQUENCE [LARGE SCALE GENOMIC DNA]</scope>
    <source>
        <strain evidence="8">CECT 9128</strain>
    </source>
</reference>
<comment type="similarity">
    <text evidence="1 4 5">Belongs to the glycosyl hydrolase 26 family.</text>
</comment>
<evidence type="ECO:0000313" key="8">
    <source>
        <dbReference type="Proteomes" id="UP001595793"/>
    </source>
</evidence>
<dbReference type="Gene3D" id="3.20.20.80">
    <property type="entry name" value="Glycosidases"/>
    <property type="match status" value="1"/>
</dbReference>
<dbReference type="Proteomes" id="UP001595793">
    <property type="component" value="Unassembled WGS sequence"/>
</dbReference>
<feature type="active site" description="Proton donor" evidence="5">
    <location>
        <position position="195"/>
    </location>
</feature>
<protein>
    <recommendedName>
        <fullName evidence="4">Mannan endo-1,4-beta-mannosidase</fullName>
        <ecNumber evidence="4">3.2.1.78</ecNumber>
    </recommendedName>
</protein>
<evidence type="ECO:0000313" key="7">
    <source>
        <dbReference type="EMBL" id="MFC4027403.1"/>
    </source>
</evidence>
<dbReference type="PANTHER" id="PTHR40079:SF4">
    <property type="entry name" value="GH26 DOMAIN-CONTAINING PROTEIN-RELATED"/>
    <property type="match status" value="1"/>
</dbReference>
<feature type="active site" description="Nucleophile" evidence="5">
    <location>
        <position position="299"/>
    </location>
</feature>
<comment type="catalytic activity">
    <reaction evidence="4">
        <text>Random hydrolysis of (1-&gt;4)-beta-D-mannosidic linkages in mannans, galactomannans and glucomannans.</text>
        <dbReference type="EC" id="3.2.1.78"/>
    </reaction>
</comment>
<evidence type="ECO:0000256" key="3">
    <source>
        <dbReference type="ARBA" id="ARBA00023295"/>
    </source>
</evidence>
<keyword evidence="8" id="KW-1185">Reference proteome</keyword>
<keyword evidence="2 4" id="KW-0378">Hydrolase</keyword>
<dbReference type="RefSeq" id="WP_290234232.1">
    <property type="nucleotide sequence ID" value="NZ_JAUFPZ010000002.1"/>
</dbReference>
<dbReference type="SUPFAM" id="SSF51445">
    <property type="entry name" value="(Trans)glycosidases"/>
    <property type="match status" value="1"/>
</dbReference>